<proteinExistence type="predicted"/>
<dbReference type="AlphaFoldDB" id="A0A1D1VNF4"/>
<comment type="caution">
    <text evidence="1">The sequence shown here is derived from an EMBL/GenBank/DDBJ whole genome shotgun (WGS) entry which is preliminary data.</text>
</comment>
<sequence>MSGHLTSNYAENIAQLLRPLPMKPHNEVLRIVLFFCTCLQDCLRLQSLTVFSQQVLDNE</sequence>
<name>A0A1D1VNF4_RAMVA</name>
<evidence type="ECO:0000313" key="1">
    <source>
        <dbReference type="EMBL" id="GAV00464.1"/>
    </source>
</evidence>
<protein>
    <submittedName>
        <fullName evidence="1">Uncharacterized protein</fullName>
    </submittedName>
</protein>
<evidence type="ECO:0000313" key="2">
    <source>
        <dbReference type="Proteomes" id="UP000186922"/>
    </source>
</evidence>
<dbReference type="Proteomes" id="UP000186922">
    <property type="component" value="Unassembled WGS sequence"/>
</dbReference>
<organism evidence="1 2">
    <name type="scientific">Ramazzottius varieornatus</name>
    <name type="common">Water bear</name>
    <name type="synonym">Tardigrade</name>
    <dbReference type="NCBI Taxonomy" id="947166"/>
    <lineage>
        <taxon>Eukaryota</taxon>
        <taxon>Metazoa</taxon>
        <taxon>Ecdysozoa</taxon>
        <taxon>Tardigrada</taxon>
        <taxon>Eutardigrada</taxon>
        <taxon>Parachela</taxon>
        <taxon>Hypsibioidea</taxon>
        <taxon>Ramazzottiidae</taxon>
        <taxon>Ramazzottius</taxon>
    </lineage>
</organism>
<reference evidence="1 2" key="1">
    <citation type="journal article" date="2016" name="Nat. Commun.">
        <title>Extremotolerant tardigrade genome and improved radiotolerance of human cultured cells by tardigrade-unique protein.</title>
        <authorList>
            <person name="Hashimoto T."/>
            <person name="Horikawa D.D."/>
            <person name="Saito Y."/>
            <person name="Kuwahara H."/>
            <person name="Kozuka-Hata H."/>
            <person name="Shin-I T."/>
            <person name="Minakuchi Y."/>
            <person name="Ohishi K."/>
            <person name="Motoyama A."/>
            <person name="Aizu T."/>
            <person name="Enomoto A."/>
            <person name="Kondo K."/>
            <person name="Tanaka S."/>
            <person name="Hara Y."/>
            <person name="Koshikawa S."/>
            <person name="Sagara H."/>
            <person name="Miura T."/>
            <person name="Yokobori S."/>
            <person name="Miyagawa K."/>
            <person name="Suzuki Y."/>
            <person name="Kubo T."/>
            <person name="Oyama M."/>
            <person name="Kohara Y."/>
            <person name="Fujiyama A."/>
            <person name="Arakawa K."/>
            <person name="Katayama T."/>
            <person name="Toyoda A."/>
            <person name="Kunieda T."/>
        </authorList>
    </citation>
    <scope>NUCLEOTIDE SEQUENCE [LARGE SCALE GENOMIC DNA]</scope>
    <source>
        <strain evidence="1 2">YOKOZUNA-1</strain>
    </source>
</reference>
<gene>
    <name evidence="1" type="primary">RvY_11307-1</name>
    <name evidence="1" type="synonym">RvY_11307.1</name>
    <name evidence="1" type="ORF">RvY_11307</name>
</gene>
<dbReference type="EMBL" id="BDGG01000006">
    <property type="protein sequence ID" value="GAV00464.1"/>
    <property type="molecule type" value="Genomic_DNA"/>
</dbReference>
<keyword evidence="2" id="KW-1185">Reference proteome</keyword>
<accession>A0A1D1VNF4</accession>